<accession>U5CWC2</accession>
<protein>
    <submittedName>
        <fullName evidence="2">Uncharacterized protein</fullName>
    </submittedName>
</protein>
<dbReference type="EMBL" id="KI392548">
    <property type="protein sequence ID" value="ERN14439.1"/>
    <property type="molecule type" value="Genomic_DNA"/>
</dbReference>
<evidence type="ECO:0000313" key="3">
    <source>
        <dbReference type="Proteomes" id="UP000017836"/>
    </source>
</evidence>
<dbReference type="Proteomes" id="UP000017836">
    <property type="component" value="Unassembled WGS sequence"/>
</dbReference>
<dbReference type="Gramene" id="ERN14439">
    <property type="protein sequence ID" value="ERN14439"/>
    <property type="gene ID" value="AMTR_s00185p00015780"/>
</dbReference>
<dbReference type="AlphaFoldDB" id="U5CWC2"/>
<keyword evidence="3" id="KW-1185">Reference proteome</keyword>
<evidence type="ECO:0000313" key="2">
    <source>
        <dbReference type="EMBL" id="ERN14439.1"/>
    </source>
</evidence>
<proteinExistence type="predicted"/>
<organism evidence="2 3">
    <name type="scientific">Amborella trichopoda</name>
    <dbReference type="NCBI Taxonomy" id="13333"/>
    <lineage>
        <taxon>Eukaryota</taxon>
        <taxon>Viridiplantae</taxon>
        <taxon>Streptophyta</taxon>
        <taxon>Embryophyta</taxon>
        <taxon>Tracheophyta</taxon>
        <taxon>Spermatophyta</taxon>
        <taxon>Magnoliopsida</taxon>
        <taxon>Amborellales</taxon>
        <taxon>Amborellaceae</taxon>
        <taxon>Amborella</taxon>
    </lineage>
</organism>
<sequence length="73" mass="7905">MGSPIAIVPTSTHSPFLSAAPRLIPISSVTPTNLAAQLQTSLVGTFNPQRNDRPSSRAPTFSPSRLRRELQQH</sequence>
<gene>
    <name evidence="2" type="ORF">AMTR_s00185p00015780</name>
</gene>
<name>U5CWC2_AMBTC</name>
<feature type="region of interest" description="Disordered" evidence="1">
    <location>
        <begin position="44"/>
        <end position="73"/>
    </location>
</feature>
<evidence type="ECO:0000256" key="1">
    <source>
        <dbReference type="SAM" id="MobiDB-lite"/>
    </source>
</evidence>
<dbReference type="HOGENOM" id="CLU_187116_0_0_1"/>
<reference evidence="3" key="1">
    <citation type="journal article" date="2013" name="Science">
        <title>The Amborella genome and the evolution of flowering plants.</title>
        <authorList>
            <consortium name="Amborella Genome Project"/>
        </authorList>
    </citation>
    <scope>NUCLEOTIDE SEQUENCE [LARGE SCALE GENOMIC DNA]</scope>
</reference>